<organism evidence="5">
    <name type="scientific">Candidatus Atribacter allofermentans</name>
    <dbReference type="NCBI Taxonomy" id="1852833"/>
    <lineage>
        <taxon>Bacteria</taxon>
        <taxon>Pseudomonadati</taxon>
        <taxon>Atribacterota</taxon>
        <taxon>Atribacteria</taxon>
        <taxon>Atribacterales</taxon>
        <taxon>Atribacteraceae</taxon>
        <taxon>Atribacter</taxon>
    </lineage>
</organism>
<dbReference type="Pfam" id="PF13185">
    <property type="entry name" value="GAF_2"/>
    <property type="match status" value="1"/>
</dbReference>
<evidence type="ECO:0000313" key="5">
    <source>
        <dbReference type="EMBL" id="OQA55001.1"/>
    </source>
</evidence>
<dbReference type="Proteomes" id="UP000485569">
    <property type="component" value="Unassembled WGS sequence"/>
</dbReference>
<evidence type="ECO:0000259" key="1">
    <source>
        <dbReference type="PROSITE" id="PS50112"/>
    </source>
</evidence>
<dbReference type="SMART" id="SM00267">
    <property type="entry name" value="GGDEF"/>
    <property type="match status" value="1"/>
</dbReference>
<dbReference type="CDD" id="cd00077">
    <property type="entry name" value="HDc"/>
    <property type="match status" value="1"/>
</dbReference>
<dbReference type="PANTHER" id="PTHR43155:SF2">
    <property type="entry name" value="CYCLIC DI-GMP PHOSPHODIESTERASE PA4108"/>
    <property type="match status" value="1"/>
</dbReference>
<evidence type="ECO:0000259" key="3">
    <source>
        <dbReference type="PROSITE" id="PS50887"/>
    </source>
</evidence>
<protein>
    <submittedName>
        <fullName evidence="5">Cyclic di-GMP phosphodiesterase response regulator RpfG</fullName>
        <ecNumber evidence="5">3.1.4.52</ecNumber>
    </submittedName>
</protein>
<feature type="domain" description="GGDEF" evidence="3">
    <location>
        <begin position="344"/>
        <end position="477"/>
    </location>
</feature>
<dbReference type="InterPro" id="IPR000014">
    <property type="entry name" value="PAS"/>
</dbReference>
<dbReference type="SMART" id="SM00086">
    <property type="entry name" value="PAC"/>
    <property type="match status" value="1"/>
</dbReference>
<dbReference type="PROSITE" id="PS50112">
    <property type="entry name" value="PAS"/>
    <property type="match status" value="1"/>
</dbReference>
<dbReference type="GO" id="GO:0071111">
    <property type="term" value="F:cyclic-guanylate-specific phosphodiesterase activity"/>
    <property type="evidence" value="ECO:0007669"/>
    <property type="project" value="UniProtKB-EC"/>
</dbReference>
<dbReference type="PROSITE" id="PS51832">
    <property type="entry name" value="HD_GYP"/>
    <property type="match status" value="1"/>
</dbReference>
<dbReference type="SMART" id="SM00065">
    <property type="entry name" value="GAF"/>
    <property type="match status" value="1"/>
</dbReference>
<name>A0A1V5SLC3_9BACT</name>
<dbReference type="Pfam" id="PF00990">
    <property type="entry name" value="GGDEF"/>
    <property type="match status" value="1"/>
</dbReference>
<dbReference type="Gene3D" id="3.30.70.270">
    <property type="match status" value="1"/>
</dbReference>
<dbReference type="InterPro" id="IPR003018">
    <property type="entry name" value="GAF"/>
</dbReference>
<dbReference type="PROSITE" id="PS50113">
    <property type="entry name" value="PAC"/>
    <property type="match status" value="1"/>
</dbReference>
<evidence type="ECO:0000259" key="2">
    <source>
        <dbReference type="PROSITE" id="PS50113"/>
    </source>
</evidence>
<proteinExistence type="predicted"/>
<comment type="caution">
    <text evidence="5">The sequence shown here is derived from an EMBL/GenBank/DDBJ whole genome shotgun (WGS) entry which is preliminary data.</text>
</comment>
<dbReference type="Gene3D" id="3.30.450.40">
    <property type="match status" value="1"/>
</dbReference>
<dbReference type="PROSITE" id="PS50887">
    <property type="entry name" value="GGDEF"/>
    <property type="match status" value="1"/>
</dbReference>
<keyword evidence="5" id="KW-0378">Hydrolase</keyword>
<dbReference type="GO" id="GO:0006355">
    <property type="term" value="P:regulation of DNA-templated transcription"/>
    <property type="evidence" value="ECO:0007669"/>
    <property type="project" value="InterPro"/>
</dbReference>
<dbReference type="InterPro" id="IPR029016">
    <property type="entry name" value="GAF-like_dom_sf"/>
</dbReference>
<reference evidence="5" key="1">
    <citation type="submission" date="2017-02" db="EMBL/GenBank/DDBJ databases">
        <title>Delving into the versatile metabolic prowess of the omnipresent phylum Bacteroidetes.</title>
        <authorList>
            <person name="Nobu M.K."/>
            <person name="Mei R."/>
            <person name="Narihiro T."/>
            <person name="Kuroda K."/>
            <person name="Liu W.-T."/>
        </authorList>
    </citation>
    <scope>NUCLEOTIDE SEQUENCE</scope>
    <source>
        <strain evidence="5">ADurb.Bin276</strain>
    </source>
</reference>
<dbReference type="SMART" id="SM00471">
    <property type="entry name" value="HDc"/>
    <property type="match status" value="1"/>
</dbReference>
<dbReference type="InterPro" id="IPR001610">
    <property type="entry name" value="PAC"/>
</dbReference>
<dbReference type="InterPro" id="IPR000700">
    <property type="entry name" value="PAS-assoc_C"/>
</dbReference>
<dbReference type="SMART" id="SM00091">
    <property type="entry name" value="PAS"/>
    <property type="match status" value="1"/>
</dbReference>
<dbReference type="CDD" id="cd01949">
    <property type="entry name" value="GGDEF"/>
    <property type="match status" value="1"/>
</dbReference>
<dbReference type="Gene3D" id="3.30.450.20">
    <property type="entry name" value="PAS domain"/>
    <property type="match status" value="1"/>
</dbReference>
<dbReference type="InterPro" id="IPR013767">
    <property type="entry name" value="PAS_fold"/>
</dbReference>
<dbReference type="SUPFAM" id="SSF109604">
    <property type="entry name" value="HD-domain/PDEase-like"/>
    <property type="match status" value="1"/>
</dbReference>
<dbReference type="NCBIfam" id="TIGR00254">
    <property type="entry name" value="GGDEF"/>
    <property type="match status" value="1"/>
</dbReference>
<dbReference type="SUPFAM" id="SSF55073">
    <property type="entry name" value="Nucleotide cyclase"/>
    <property type="match status" value="1"/>
</dbReference>
<gene>
    <name evidence="5" type="primary">rpfG_9</name>
    <name evidence="5" type="ORF">BWY41_01802</name>
</gene>
<dbReference type="Pfam" id="PF13487">
    <property type="entry name" value="HD_5"/>
    <property type="match status" value="1"/>
</dbReference>
<dbReference type="InterPro" id="IPR003607">
    <property type="entry name" value="HD/PDEase_dom"/>
</dbReference>
<dbReference type="InterPro" id="IPR037522">
    <property type="entry name" value="HD_GYP_dom"/>
</dbReference>
<feature type="domain" description="PAC" evidence="2">
    <location>
        <begin position="263"/>
        <end position="315"/>
    </location>
</feature>
<dbReference type="AlphaFoldDB" id="A0A1V5SLC3"/>
<dbReference type="EMBL" id="MWBQ01000184">
    <property type="protein sequence ID" value="OQA55001.1"/>
    <property type="molecule type" value="Genomic_DNA"/>
</dbReference>
<feature type="domain" description="PAS" evidence="1">
    <location>
        <begin position="189"/>
        <end position="260"/>
    </location>
</feature>
<dbReference type="CDD" id="cd00130">
    <property type="entry name" value="PAS"/>
    <property type="match status" value="1"/>
</dbReference>
<sequence length="656" mass="74908">MVNKINPVNRLYRLLSQVNQTIVRVRDRQQLFDEICRIAVEDGGFRLVWIGLIDQEEKIIRPVSWAGYEDGYVQNIFVSTQNIPEGRGPAGITVATGNYVVSVDIERDPRMLPWKDAALKRGYRSLADFPLVTNGKIIGVILFYSSEVNYFDQEEIQLLQGLSKDISFALEVMEKEKQKQNALNLLQQEKKFNEQLIQASPAFFVAMDSNVKILMMNPCMLNALGYNLEEVLGRDYLTLIIPETERSKVKEIFNTLVSSQESTLNENQVLTKEGRILLVEWHGRSIVDEQGNTQYFFGVGIDITERKKSEERIKYLSYHDSLTGLFNRAYLEEEMHRLDTPRQLPLSIIMGDINGLKLVNDAFGHKQGDELLIHIAKILKESCRQEDIVARWGGDEFLILFPKTTNKSVLRVIQRIQNLCKTAENTTIPISLALGLATKETPDISLEVIIGQAEENMYRQKLNESRSIRHALITFLEESLQETTQETKEHSMRLQEMAQQMGQVLHLSFHQLIELDLLVRLHDLGKIAIPQNILNKPGPLSPEEWEKVKQHPEIGYRIAQSSPDLISIGESILVHHERWDGLGYPRGIKGEEIPLNARIITIIDAYDVMVNGRPYKNPMTPEEALNELQKNAGTQFDPNLVKLFLQIIKGDQKDLG</sequence>
<accession>A0A1V5SLC3</accession>
<evidence type="ECO:0000259" key="4">
    <source>
        <dbReference type="PROSITE" id="PS51832"/>
    </source>
</evidence>
<dbReference type="InterPro" id="IPR035965">
    <property type="entry name" value="PAS-like_dom_sf"/>
</dbReference>
<dbReference type="Pfam" id="PF00989">
    <property type="entry name" value="PAS"/>
    <property type="match status" value="1"/>
</dbReference>
<feature type="domain" description="HD-GYP" evidence="4">
    <location>
        <begin position="465"/>
        <end position="656"/>
    </location>
</feature>
<dbReference type="EC" id="3.1.4.52" evidence="5"/>
<dbReference type="SUPFAM" id="SSF55781">
    <property type="entry name" value="GAF domain-like"/>
    <property type="match status" value="1"/>
</dbReference>
<dbReference type="NCBIfam" id="TIGR00229">
    <property type="entry name" value="sensory_box"/>
    <property type="match status" value="1"/>
</dbReference>
<dbReference type="Gene3D" id="1.10.3210.10">
    <property type="entry name" value="Hypothetical protein af1432"/>
    <property type="match status" value="1"/>
</dbReference>
<dbReference type="SUPFAM" id="SSF55785">
    <property type="entry name" value="PYP-like sensor domain (PAS domain)"/>
    <property type="match status" value="1"/>
</dbReference>
<dbReference type="InterPro" id="IPR000160">
    <property type="entry name" value="GGDEF_dom"/>
</dbReference>
<dbReference type="InterPro" id="IPR029787">
    <property type="entry name" value="Nucleotide_cyclase"/>
</dbReference>
<dbReference type="InterPro" id="IPR043128">
    <property type="entry name" value="Rev_trsase/Diguanyl_cyclase"/>
</dbReference>
<dbReference type="PANTHER" id="PTHR43155">
    <property type="entry name" value="CYCLIC DI-GMP PHOSPHODIESTERASE PA4108-RELATED"/>
    <property type="match status" value="1"/>
</dbReference>